<dbReference type="Pfam" id="PF08638">
    <property type="entry name" value="Med14"/>
    <property type="match status" value="1"/>
</dbReference>
<proteinExistence type="inferred from homology"/>
<comment type="similarity">
    <text evidence="2 7">Belongs to the Mediator complex subunit 14 family.</text>
</comment>
<accession>A0A814K4H0</accession>
<dbReference type="Pfam" id="PF25069">
    <property type="entry name" value="Med14_C"/>
    <property type="match status" value="1"/>
</dbReference>
<dbReference type="GO" id="GO:0006357">
    <property type="term" value="P:regulation of transcription by RNA polymerase II"/>
    <property type="evidence" value="ECO:0007669"/>
    <property type="project" value="InterPro"/>
</dbReference>
<dbReference type="Pfam" id="PF25065">
    <property type="entry name" value="RM3_Med14"/>
    <property type="match status" value="1"/>
</dbReference>
<organism evidence="11 12">
    <name type="scientific">Rotaria sordida</name>
    <dbReference type="NCBI Taxonomy" id="392033"/>
    <lineage>
        <taxon>Eukaryota</taxon>
        <taxon>Metazoa</taxon>
        <taxon>Spiralia</taxon>
        <taxon>Gnathifera</taxon>
        <taxon>Rotifera</taxon>
        <taxon>Eurotatoria</taxon>
        <taxon>Bdelloidea</taxon>
        <taxon>Philodinida</taxon>
        <taxon>Philodinidae</taxon>
        <taxon>Rotaria</taxon>
    </lineage>
</organism>
<dbReference type="PANTHER" id="PTHR12809">
    <property type="entry name" value="MEDIATOR COMPLEX SUBUNIT"/>
    <property type="match status" value="1"/>
</dbReference>
<dbReference type="Proteomes" id="UP000663882">
    <property type="component" value="Unassembled WGS sequence"/>
</dbReference>
<gene>
    <name evidence="11" type="ORF">RFH988_LOCUS16554</name>
</gene>
<dbReference type="InterPro" id="IPR013947">
    <property type="entry name" value="Mediator_Med14"/>
</dbReference>
<evidence type="ECO:0000259" key="10">
    <source>
        <dbReference type="Pfam" id="PF25069"/>
    </source>
</evidence>
<evidence type="ECO:0000256" key="1">
    <source>
        <dbReference type="ARBA" id="ARBA00004123"/>
    </source>
</evidence>
<evidence type="ECO:0000256" key="7">
    <source>
        <dbReference type="RuleBase" id="RU365082"/>
    </source>
</evidence>
<dbReference type="GO" id="GO:0016592">
    <property type="term" value="C:mediator complex"/>
    <property type="evidence" value="ECO:0007669"/>
    <property type="project" value="UniProtKB-UniRule"/>
</dbReference>
<dbReference type="InterPro" id="IPR056877">
    <property type="entry name" value="Med14_C"/>
</dbReference>
<dbReference type="PANTHER" id="PTHR12809:SF2">
    <property type="entry name" value="MEDIATOR OF RNA POLYMERASE II TRANSCRIPTION SUBUNIT 14"/>
    <property type="match status" value="1"/>
</dbReference>
<dbReference type="GO" id="GO:0003712">
    <property type="term" value="F:transcription coregulator activity"/>
    <property type="evidence" value="ECO:0007669"/>
    <property type="project" value="UniProtKB-UniRule"/>
</dbReference>
<keyword evidence="5 7" id="KW-0804">Transcription</keyword>
<evidence type="ECO:0000313" key="12">
    <source>
        <dbReference type="Proteomes" id="UP000663882"/>
    </source>
</evidence>
<feature type="domain" description="Mediator of RNA polymerase II transcription subunit 14 RM3" evidence="9">
    <location>
        <begin position="377"/>
        <end position="482"/>
    </location>
</feature>
<evidence type="ECO:0000259" key="8">
    <source>
        <dbReference type="Pfam" id="PF08638"/>
    </source>
</evidence>
<dbReference type="OrthoDB" id="205099at2759"/>
<keyword evidence="4 7" id="KW-0010">Activator</keyword>
<dbReference type="GO" id="GO:0070847">
    <property type="term" value="C:core mediator complex"/>
    <property type="evidence" value="ECO:0007669"/>
    <property type="project" value="TreeGrafter"/>
</dbReference>
<feature type="domain" description="Mediator complex subunit MED14 N-terminal" evidence="8">
    <location>
        <begin position="21"/>
        <end position="209"/>
    </location>
</feature>
<evidence type="ECO:0000256" key="4">
    <source>
        <dbReference type="ARBA" id="ARBA00023159"/>
    </source>
</evidence>
<evidence type="ECO:0000256" key="2">
    <source>
        <dbReference type="ARBA" id="ARBA00007813"/>
    </source>
</evidence>
<protein>
    <recommendedName>
        <fullName evidence="7">Mediator of RNA polymerase II transcription subunit 14</fullName>
    </recommendedName>
    <alternativeName>
        <fullName evidence="7">Mediator complex subunit 14</fullName>
    </alternativeName>
</protein>
<comment type="caution">
    <text evidence="11">The sequence shown here is derived from an EMBL/GenBank/DDBJ whole genome shotgun (WGS) entry which is preliminary data.</text>
</comment>
<name>A0A814K4H0_9BILA</name>
<comment type="function">
    <text evidence="7">Component of the Mediator complex, a coactivator involved in the regulated transcription of nearly all RNA polymerase II-dependent genes. Mediator functions as a bridge to convey information from gene-specific regulatory proteins to the basal RNA polymerase II transcription machinery. Mediator is recruited to promoters by direct interactions with regulatory proteins and serves as a scaffold for the assembly of a functional preinitiation complex with RNA polymerase II and the general transcription factors.</text>
</comment>
<dbReference type="InterPro" id="IPR056879">
    <property type="entry name" value="RM3_Med14"/>
</dbReference>
<keyword evidence="6 7" id="KW-0539">Nucleus</keyword>
<reference evidence="11" key="1">
    <citation type="submission" date="2021-02" db="EMBL/GenBank/DDBJ databases">
        <authorList>
            <person name="Nowell W R."/>
        </authorList>
    </citation>
    <scope>NUCLEOTIDE SEQUENCE</scope>
</reference>
<comment type="subcellular location">
    <subcellularLocation>
        <location evidence="1 7">Nucleus</location>
    </subcellularLocation>
</comment>
<evidence type="ECO:0000256" key="6">
    <source>
        <dbReference type="ARBA" id="ARBA00023242"/>
    </source>
</evidence>
<evidence type="ECO:0000259" key="9">
    <source>
        <dbReference type="Pfam" id="PF25065"/>
    </source>
</evidence>
<dbReference type="EMBL" id="CAJNOO010000852">
    <property type="protein sequence ID" value="CAF1047588.1"/>
    <property type="molecule type" value="Genomic_DNA"/>
</dbReference>
<comment type="subunit">
    <text evidence="7">Component of the Mediator complex.</text>
</comment>
<evidence type="ECO:0000313" key="11">
    <source>
        <dbReference type="EMBL" id="CAF1047588.1"/>
    </source>
</evidence>
<dbReference type="InterPro" id="IPR055122">
    <property type="entry name" value="Med14_N"/>
</dbReference>
<feature type="domain" description="Mediator of RNA polymerase II transcription subunit 14 C-terminal" evidence="10">
    <location>
        <begin position="1268"/>
        <end position="1418"/>
    </location>
</feature>
<evidence type="ECO:0000256" key="5">
    <source>
        <dbReference type="ARBA" id="ARBA00023163"/>
    </source>
</evidence>
<keyword evidence="3 7" id="KW-0805">Transcription regulation</keyword>
<sequence>MSAGPSVGNSNALIVPIYDKIPLSHLLDAAVQKTYHELYTMADVLHGKSILERKIELIKFACRARQLFIRILAVVKWAATTGKVTACEDIQNFLELRARLIRETSDSLAQLAREKLLEARVPNFPVTDTIDAMTLGSVNFLPKRIADVITTFTPATESERQQILPRLQQILAARISTSELPIQFTTVIIKNGLVTLTVDREFEVKLGITNDNLSSPWRLYQTKLFLQDPEEPEQDLVHPMQIKVLTNFIQSWINESEKPLVDLYHYLHYYCQALRLQILFEQAHRIRNQGAKQKDLHISGYNSCKSFSIEYWKDYTTNINNNNQQKKQIPSGKNMDIGMTIVCDDDGKFQIQHWPPLPIDDTVAVLKILEKPIFTMEDILNRAIYARCQRRFEELKETILSTTIANIEIDSSIPALQCELLPESTSEEILFISINPFSGLFKVVSYMETRYSQQIENALNRDQTNLIDAINLFKIWLIQQRVPSLLAHLNCHIYTRIPSLNSKHELIMPFINNSIYIELIHNEGFYILLHVSDVNQLLVQYYLLIVEKRSSIHESLVQQQQQQQQQQTSNQQTTTSNDEGAKWILEPLVLYPLDPTTFLRKELFEFKNAFQYNKSIIDGDDDDDDDNDDNGIKQAQPISILSLKSLMKFVNFYDEMLSFIFLKENFQQKKTICKNILYCPWTGIPYLDIVRILTDDDSFVSNTELLSYINEYFWPRIQSCTIQLAYIVRDIGREHKSATRQWTLNLNLFNKNYFHNAFIKTPYNSIVVCNQTSQETSIKIVDCIHSKLRAAFELTHLFENYSLSLLELTDLHAISKLISFNFFKCTIHYGPNFAYAVTLTYNSNQTQQELNSIVEGTFDLRFQTIKNTFLPTYHQTLSRKLILFLNQTRSLKQFIRLLHMTAIPLSSIARLDCFNRPIVFVNHGSCAQAILALVPYTESRWRLIFGQIFTLDIQICGPNLILVRDGSFSVQLNSSLSEFAPIPRLKEFLSVYADDRGLTFEFSDITNCFHEQDFIFSEQQASLLPPSSNQMTNQTLNTTNDSILQNSFMEITTQSPVASPSDIYDVIFRDSLPITSASMSSNVRSDHTDNQQLSVLYSYNRELLTKVNYPVYMTQHTFFQMLFTPDGHQWSKLESFLASSLLVRQFAKAVTEPADANNPTVRSTPNEQDTYRIEHLSLQISFVFDIPTTLYRIYFISLFDSTSQQQQSNIFWSRDELQIMEIFFNNTFFPLSPLSNLIMPSIDILSLQASQNLSTAMGSFERMLSLIHPRILKDLVNIIGLEQNPESHHLWRARWCLAIPQGSGFTQVGQPAIYYMPSRSSFLFMFQFISRISQNDSQINISNTSTFIVPLIHDMISNQTTLWDGLNKQPTMGNEVKYQTIIKILHTLRETMNQNSFVLDECSLYPSILELITRLQIPFTSNNTSS</sequence>
<evidence type="ECO:0000256" key="3">
    <source>
        <dbReference type="ARBA" id="ARBA00023015"/>
    </source>
</evidence>